<reference evidence="3 4" key="1">
    <citation type="submission" date="2020-01" db="EMBL/GenBank/DDBJ databases">
        <title>Natronorubrum sp. JWXQ-INN 674 isolated from Inner Mongolia Autonomous Region of China.</title>
        <authorList>
            <person name="Xue Q."/>
        </authorList>
    </citation>
    <scope>NUCLEOTIDE SEQUENCE [LARGE SCALE GENOMIC DNA]</scope>
    <source>
        <strain evidence="3 4">JWXQ-INN-674</strain>
    </source>
</reference>
<dbReference type="Proteomes" id="UP000434101">
    <property type="component" value="Unassembled WGS sequence"/>
</dbReference>
<protein>
    <submittedName>
        <fullName evidence="3">Uncharacterized protein</fullName>
    </submittedName>
</protein>
<evidence type="ECO:0000256" key="1">
    <source>
        <dbReference type="SAM" id="MobiDB-lite"/>
    </source>
</evidence>
<feature type="compositionally biased region" description="Low complexity" evidence="1">
    <location>
        <begin position="88"/>
        <end position="103"/>
    </location>
</feature>
<feature type="transmembrane region" description="Helical" evidence="2">
    <location>
        <begin position="160"/>
        <end position="186"/>
    </location>
</feature>
<feature type="compositionally biased region" description="Polar residues" evidence="1">
    <location>
        <begin position="104"/>
        <end position="114"/>
    </location>
</feature>
<evidence type="ECO:0000313" key="3">
    <source>
        <dbReference type="EMBL" id="MXV61653.1"/>
    </source>
</evidence>
<gene>
    <name evidence="3" type="ORF">GS429_06160</name>
</gene>
<keyword evidence="4" id="KW-1185">Reference proteome</keyword>
<keyword evidence="2" id="KW-1133">Transmembrane helix</keyword>
<sequence>MCASFTDDDVGKPVERTDGKVIGTVAALEEEGAYIEPAPDVIDQLKARFDWGELGSPFLLDESDVREISKTRVHLEAEFSRTPAEGRAGPSAAGTGEAGAGSEQAVSPGNSTADASGVGRLETRFQIGAAVVAGISALLALVFGWFGYQGADLLGFGPELNIVSGMAGLMFLAFAAVVAAVAALYMEPGFDH</sequence>
<dbReference type="AlphaFoldDB" id="A0A6B0VKD7"/>
<organism evidence="3 4">
    <name type="scientific">Natronorubrum halalkaliphilum</name>
    <dbReference type="NCBI Taxonomy" id="2691917"/>
    <lineage>
        <taxon>Archaea</taxon>
        <taxon>Methanobacteriati</taxon>
        <taxon>Methanobacteriota</taxon>
        <taxon>Stenosarchaea group</taxon>
        <taxon>Halobacteria</taxon>
        <taxon>Halobacteriales</taxon>
        <taxon>Natrialbaceae</taxon>
        <taxon>Natronorubrum</taxon>
    </lineage>
</organism>
<feature type="transmembrane region" description="Helical" evidence="2">
    <location>
        <begin position="127"/>
        <end position="148"/>
    </location>
</feature>
<keyword evidence="2" id="KW-0472">Membrane</keyword>
<dbReference type="RefSeq" id="WP_160063710.1">
    <property type="nucleotide sequence ID" value="NZ_WUYX01000023.1"/>
</dbReference>
<dbReference type="OrthoDB" id="229248at2157"/>
<proteinExistence type="predicted"/>
<keyword evidence="2" id="KW-0812">Transmembrane</keyword>
<dbReference type="EMBL" id="WUYX01000023">
    <property type="protein sequence ID" value="MXV61653.1"/>
    <property type="molecule type" value="Genomic_DNA"/>
</dbReference>
<comment type="caution">
    <text evidence="3">The sequence shown here is derived from an EMBL/GenBank/DDBJ whole genome shotgun (WGS) entry which is preliminary data.</text>
</comment>
<evidence type="ECO:0000256" key="2">
    <source>
        <dbReference type="SAM" id="Phobius"/>
    </source>
</evidence>
<evidence type="ECO:0000313" key="4">
    <source>
        <dbReference type="Proteomes" id="UP000434101"/>
    </source>
</evidence>
<feature type="region of interest" description="Disordered" evidence="1">
    <location>
        <begin position="79"/>
        <end position="114"/>
    </location>
</feature>
<accession>A0A6B0VKD7</accession>
<name>A0A6B0VKD7_9EURY</name>